<name>A0A8J6KA23_ELECQ</name>
<comment type="caution">
    <text evidence="1">The sequence shown here is derived from an EMBL/GenBank/DDBJ whole genome shotgun (WGS) entry which is preliminary data.</text>
</comment>
<gene>
    <name evidence="1" type="ORF">GDO78_006605</name>
</gene>
<evidence type="ECO:0000313" key="2">
    <source>
        <dbReference type="Proteomes" id="UP000770717"/>
    </source>
</evidence>
<dbReference type="EMBL" id="WNTK01000003">
    <property type="protein sequence ID" value="KAG9486288.1"/>
    <property type="molecule type" value="Genomic_DNA"/>
</dbReference>
<accession>A0A8J6KA23</accession>
<proteinExistence type="predicted"/>
<keyword evidence="2" id="KW-1185">Reference proteome</keyword>
<sequence length="92" mass="11215">MYQIYTTTCLRWVHHRLLMQCLWHFMDTDEPAYVLKGNKTTPSRPIQHLITEPLLSKKKIYHTLFLYYYIYLLHTRTHKAQILHPPYNICLP</sequence>
<dbReference type="Proteomes" id="UP000770717">
    <property type="component" value="Unassembled WGS sequence"/>
</dbReference>
<dbReference type="AlphaFoldDB" id="A0A8J6KA23"/>
<protein>
    <submittedName>
        <fullName evidence="1">Uncharacterized protein</fullName>
    </submittedName>
</protein>
<organism evidence="1 2">
    <name type="scientific">Eleutherodactylus coqui</name>
    <name type="common">Puerto Rican coqui</name>
    <dbReference type="NCBI Taxonomy" id="57060"/>
    <lineage>
        <taxon>Eukaryota</taxon>
        <taxon>Metazoa</taxon>
        <taxon>Chordata</taxon>
        <taxon>Craniata</taxon>
        <taxon>Vertebrata</taxon>
        <taxon>Euteleostomi</taxon>
        <taxon>Amphibia</taxon>
        <taxon>Batrachia</taxon>
        <taxon>Anura</taxon>
        <taxon>Neobatrachia</taxon>
        <taxon>Hyloidea</taxon>
        <taxon>Eleutherodactylidae</taxon>
        <taxon>Eleutherodactylinae</taxon>
        <taxon>Eleutherodactylus</taxon>
        <taxon>Eleutherodactylus</taxon>
    </lineage>
</organism>
<evidence type="ECO:0000313" key="1">
    <source>
        <dbReference type="EMBL" id="KAG9486288.1"/>
    </source>
</evidence>
<reference evidence="1" key="1">
    <citation type="thesis" date="2020" institute="ProQuest LLC" country="789 East Eisenhower Parkway, Ann Arbor, MI, USA">
        <title>Comparative Genomics and Chromosome Evolution.</title>
        <authorList>
            <person name="Mudd A.B."/>
        </authorList>
    </citation>
    <scope>NUCLEOTIDE SEQUENCE</scope>
    <source>
        <strain evidence="1">HN-11 Male</strain>
        <tissue evidence="1">Kidney and liver</tissue>
    </source>
</reference>